<reference evidence="2 3" key="1">
    <citation type="submission" date="2024-09" db="EMBL/GenBank/DDBJ databases">
        <authorList>
            <person name="Sun Q."/>
            <person name="Mori K."/>
        </authorList>
    </citation>
    <scope>NUCLEOTIDE SEQUENCE [LARGE SCALE GENOMIC DNA]</scope>
    <source>
        <strain evidence="2 3">CCM 4839</strain>
    </source>
</reference>
<keyword evidence="3" id="KW-1185">Reference proteome</keyword>
<dbReference type="EMBL" id="JBHLVF010000041">
    <property type="protein sequence ID" value="MFC0394401.1"/>
    <property type="molecule type" value="Genomic_DNA"/>
</dbReference>
<proteinExistence type="predicted"/>
<organism evidence="2 3">
    <name type="scientific">Paenibacillus mendelii</name>
    <dbReference type="NCBI Taxonomy" id="206163"/>
    <lineage>
        <taxon>Bacteria</taxon>
        <taxon>Bacillati</taxon>
        <taxon>Bacillota</taxon>
        <taxon>Bacilli</taxon>
        <taxon>Bacillales</taxon>
        <taxon>Paenibacillaceae</taxon>
        <taxon>Paenibacillus</taxon>
    </lineage>
</organism>
<dbReference type="RefSeq" id="WP_309145309.1">
    <property type="nucleotide sequence ID" value="NZ_JANHOF010000001.1"/>
</dbReference>
<evidence type="ECO:0000259" key="1">
    <source>
        <dbReference type="Pfam" id="PF04542"/>
    </source>
</evidence>
<gene>
    <name evidence="2" type="ORF">ACFFJ8_23960</name>
</gene>
<dbReference type="InterPro" id="IPR013325">
    <property type="entry name" value="RNA_pol_sigma_r2"/>
</dbReference>
<evidence type="ECO:0000313" key="2">
    <source>
        <dbReference type="EMBL" id="MFC0394401.1"/>
    </source>
</evidence>
<accession>A0ABV6JEQ6</accession>
<sequence length="24" mass="2619">MLFTLAYQLTGSAEDAEDVVQDVC</sequence>
<protein>
    <submittedName>
        <fullName evidence="2">Sigma factor</fullName>
    </submittedName>
</protein>
<dbReference type="InterPro" id="IPR007627">
    <property type="entry name" value="RNA_pol_sigma70_r2"/>
</dbReference>
<dbReference type="SUPFAM" id="SSF88946">
    <property type="entry name" value="Sigma2 domain of RNA polymerase sigma factors"/>
    <property type="match status" value="1"/>
</dbReference>
<dbReference type="Proteomes" id="UP001589818">
    <property type="component" value="Unassembled WGS sequence"/>
</dbReference>
<comment type="caution">
    <text evidence="2">The sequence shown here is derived from an EMBL/GenBank/DDBJ whole genome shotgun (WGS) entry which is preliminary data.</text>
</comment>
<name>A0ABV6JEQ6_9BACL</name>
<evidence type="ECO:0000313" key="3">
    <source>
        <dbReference type="Proteomes" id="UP001589818"/>
    </source>
</evidence>
<dbReference type="Pfam" id="PF04542">
    <property type="entry name" value="Sigma70_r2"/>
    <property type="match status" value="1"/>
</dbReference>
<feature type="domain" description="RNA polymerase sigma-70 region 2" evidence="1">
    <location>
        <begin position="2"/>
        <end position="24"/>
    </location>
</feature>